<gene>
    <name evidence="1" type="ORF">GCM10010121_096290</name>
</gene>
<organism evidence="1 2">
    <name type="scientific">Streptomyces brasiliensis</name>
    <dbReference type="NCBI Taxonomy" id="1954"/>
    <lineage>
        <taxon>Bacteria</taxon>
        <taxon>Bacillati</taxon>
        <taxon>Actinomycetota</taxon>
        <taxon>Actinomycetes</taxon>
        <taxon>Kitasatosporales</taxon>
        <taxon>Streptomycetaceae</taxon>
        <taxon>Streptomyces</taxon>
    </lineage>
</organism>
<reference evidence="1" key="1">
    <citation type="journal article" date="2014" name="Int. J. Syst. Evol. Microbiol.">
        <title>Complete genome sequence of Corynebacterium casei LMG S-19264T (=DSM 44701T), isolated from a smear-ripened cheese.</title>
        <authorList>
            <consortium name="US DOE Joint Genome Institute (JGI-PGF)"/>
            <person name="Walter F."/>
            <person name="Albersmeier A."/>
            <person name="Kalinowski J."/>
            <person name="Ruckert C."/>
        </authorList>
    </citation>
    <scope>NUCLEOTIDE SEQUENCE</scope>
    <source>
        <strain evidence="1">JCM 3086</strain>
    </source>
</reference>
<sequence>MWLHWDHRTVQERGPEALLRSRMDFLLLLPHGQRVVLEVDGSQHYTRDRGRTPDTGKYADMVAADRDLKLRGYEVFRFGHDELKRLDAAQSLLRQFLPDMFCRFRVSS</sequence>
<reference evidence="1" key="2">
    <citation type="submission" date="2020-09" db="EMBL/GenBank/DDBJ databases">
        <authorList>
            <person name="Sun Q."/>
            <person name="Ohkuma M."/>
        </authorList>
    </citation>
    <scope>NUCLEOTIDE SEQUENCE</scope>
    <source>
        <strain evidence="1">JCM 3086</strain>
    </source>
</reference>
<dbReference type="AlphaFoldDB" id="A0A917PBX8"/>
<comment type="caution">
    <text evidence="1">The sequence shown here is derived from an EMBL/GenBank/DDBJ whole genome shotgun (WGS) entry which is preliminary data.</text>
</comment>
<protein>
    <recommendedName>
        <fullName evidence="3">DUF559 domain-containing protein</fullName>
    </recommendedName>
</protein>
<keyword evidence="2" id="KW-1185">Reference proteome</keyword>
<name>A0A917PBX8_9ACTN</name>
<dbReference type="Proteomes" id="UP000657574">
    <property type="component" value="Unassembled WGS sequence"/>
</dbReference>
<evidence type="ECO:0000313" key="2">
    <source>
        <dbReference type="Proteomes" id="UP000657574"/>
    </source>
</evidence>
<evidence type="ECO:0008006" key="3">
    <source>
        <dbReference type="Google" id="ProtNLM"/>
    </source>
</evidence>
<accession>A0A917PBX8</accession>
<proteinExistence type="predicted"/>
<dbReference type="EMBL" id="BMQA01000120">
    <property type="protein sequence ID" value="GGJ70373.1"/>
    <property type="molecule type" value="Genomic_DNA"/>
</dbReference>
<evidence type="ECO:0000313" key="1">
    <source>
        <dbReference type="EMBL" id="GGJ70373.1"/>
    </source>
</evidence>